<dbReference type="PATRIC" id="fig|593117.10.peg.2107"/>
<dbReference type="Proteomes" id="UP000001488">
    <property type="component" value="Chromosome"/>
</dbReference>
<accession>C5A2I1</accession>
<dbReference type="HOGENOM" id="CLU_159747_0_0_2"/>
<dbReference type="AlphaFoldDB" id="C5A2I1"/>
<keyword evidence="3" id="KW-1185">Reference proteome</keyword>
<keyword evidence="1" id="KW-0472">Membrane</keyword>
<evidence type="ECO:0000256" key="1">
    <source>
        <dbReference type="SAM" id="Phobius"/>
    </source>
</evidence>
<proteinExistence type="predicted"/>
<evidence type="ECO:0000313" key="3">
    <source>
        <dbReference type="Proteomes" id="UP000001488"/>
    </source>
</evidence>
<dbReference type="KEGG" id="tga:TGAM_2098"/>
<sequence>MLSLGILKKLMVGFFLLLFIGVAAIFGMQYYYETAYNKVPVEVKTETVSGDVFYLSHVLEPGKYKITADSEGTVEKITILDENGNVLTESETDSLIYGSSVPFQVRVDYKAPVNVESYTVSVGIYRLVKK</sequence>
<dbReference type="EMBL" id="CP001398">
    <property type="protein sequence ID" value="ACS34600.1"/>
    <property type="molecule type" value="Genomic_DNA"/>
</dbReference>
<reference evidence="2 3" key="1">
    <citation type="journal article" date="2007" name="Genome Biol.">
        <title>Genome analysis and genome-wide proteomics of Thermococcus gammatolerans, the most radioresistant organism known amongst the Archaea.</title>
        <authorList>
            <person name="Zivanovic Y."/>
            <person name="Armengaud J."/>
            <person name="Lagorce A."/>
            <person name="Leplat C."/>
            <person name="Guerin P."/>
            <person name="Dutertre M."/>
            <person name="Anthouard V."/>
            <person name="Forterre P."/>
            <person name="Wincker P."/>
            <person name="Confalonieri F."/>
        </authorList>
    </citation>
    <scope>NUCLEOTIDE SEQUENCE [LARGE SCALE GENOMIC DNA]</scope>
    <source>
        <strain evidence="3">DSM 15229 / JCM 11827 / EJ3</strain>
    </source>
</reference>
<evidence type="ECO:0000313" key="2">
    <source>
        <dbReference type="EMBL" id="ACS34600.1"/>
    </source>
</evidence>
<gene>
    <name evidence="2" type="ordered locus">TGAM_2098</name>
</gene>
<dbReference type="eggNOG" id="arCOG06145">
    <property type="taxonomic scope" value="Archaea"/>
</dbReference>
<name>C5A2I1_THEGJ</name>
<organism evidence="2 3">
    <name type="scientific">Thermococcus gammatolerans (strain DSM 15229 / JCM 11827 / EJ3)</name>
    <dbReference type="NCBI Taxonomy" id="593117"/>
    <lineage>
        <taxon>Archaea</taxon>
        <taxon>Methanobacteriati</taxon>
        <taxon>Methanobacteriota</taxon>
        <taxon>Thermococci</taxon>
        <taxon>Thermococcales</taxon>
        <taxon>Thermococcaceae</taxon>
        <taxon>Thermococcus</taxon>
    </lineage>
</organism>
<feature type="transmembrane region" description="Helical" evidence="1">
    <location>
        <begin position="12"/>
        <end position="32"/>
    </location>
</feature>
<protein>
    <submittedName>
        <fullName evidence="2">Uncharacterized protein</fullName>
    </submittedName>
</protein>
<dbReference type="STRING" id="593117.TGAM_2098"/>
<keyword evidence="1" id="KW-1133">Transmembrane helix</keyword>
<dbReference type="PaxDb" id="593117-TGAM_2098"/>
<keyword evidence="1" id="KW-0812">Transmembrane</keyword>